<proteinExistence type="predicted"/>
<reference evidence="1" key="1">
    <citation type="journal article" date="2022" name="bioRxiv">
        <title>Sequencing and chromosome-scale assembly of the giantPleurodeles waltlgenome.</title>
        <authorList>
            <person name="Brown T."/>
            <person name="Elewa A."/>
            <person name="Iarovenko S."/>
            <person name="Subramanian E."/>
            <person name="Araus A.J."/>
            <person name="Petzold A."/>
            <person name="Susuki M."/>
            <person name="Suzuki K.-i.T."/>
            <person name="Hayashi T."/>
            <person name="Toyoda A."/>
            <person name="Oliveira C."/>
            <person name="Osipova E."/>
            <person name="Leigh N.D."/>
            <person name="Simon A."/>
            <person name="Yun M.H."/>
        </authorList>
    </citation>
    <scope>NUCLEOTIDE SEQUENCE</scope>
    <source>
        <strain evidence="1">20211129_DDA</strain>
        <tissue evidence="1">Liver</tissue>
    </source>
</reference>
<accession>A0AAV7KYU6</accession>
<protein>
    <submittedName>
        <fullName evidence="1">Uncharacterized protein</fullName>
    </submittedName>
</protein>
<dbReference type="EMBL" id="JANPWB010000016">
    <property type="protein sequence ID" value="KAJ1083917.1"/>
    <property type="molecule type" value="Genomic_DNA"/>
</dbReference>
<dbReference type="Proteomes" id="UP001066276">
    <property type="component" value="Chromosome 12"/>
</dbReference>
<evidence type="ECO:0000313" key="1">
    <source>
        <dbReference type="EMBL" id="KAJ1083917.1"/>
    </source>
</evidence>
<organism evidence="1 2">
    <name type="scientific">Pleurodeles waltl</name>
    <name type="common">Iberian ribbed newt</name>
    <dbReference type="NCBI Taxonomy" id="8319"/>
    <lineage>
        <taxon>Eukaryota</taxon>
        <taxon>Metazoa</taxon>
        <taxon>Chordata</taxon>
        <taxon>Craniata</taxon>
        <taxon>Vertebrata</taxon>
        <taxon>Euteleostomi</taxon>
        <taxon>Amphibia</taxon>
        <taxon>Batrachia</taxon>
        <taxon>Caudata</taxon>
        <taxon>Salamandroidea</taxon>
        <taxon>Salamandridae</taxon>
        <taxon>Pleurodelinae</taxon>
        <taxon>Pleurodeles</taxon>
    </lineage>
</organism>
<evidence type="ECO:0000313" key="2">
    <source>
        <dbReference type="Proteomes" id="UP001066276"/>
    </source>
</evidence>
<dbReference type="AlphaFoldDB" id="A0AAV7KYU6"/>
<keyword evidence="2" id="KW-1185">Reference proteome</keyword>
<sequence>MSQEGRRRCPDSRWPATERRGEGVLLVQSCAEQIASVVATYQREDHAGTGISRGGESSNRRVVHLMQVLSTSAPLKTVIRGVCIAKQADVLFGSRGNLQRIEAEIHAMKLQLFTDKQ</sequence>
<gene>
    <name evidence="1" type="ORF">NDU88_004072</name>
</gene>
<name>A0AAV7KYU6_PLEWA</name>
<comment type="caution">
    <text evidence="1">The sequence shown here is derived from an EMBL/GenBank/DDBJ whole genome shotgun (WGS) entry which is preliminary data.</text>
</comment>